<organism evidence="1 2">
    <name type="scientific">Araneus ventricosus</name>
    <name type="common">Orbweaver spider</name>
    <name type="synonym">Epeira ventricosa</name>
    <dbReference type="NCBI Taxonomy" id="182803"/>
    <lineage>
        <taxon>Eukaryota</taxon>
        <taxon>Metazoa</taxon>
        <taxon>Ecdysozoa</taxon>
        <taxon>Arthropoda</taxon>
        <taxon>Chelicerata</taxon>
        <taxon>Arachnida</taxon>
        <taxon>Araneae</taxon>
        <taxon>Araneomorphae</taxon>
        <taxon>Entelegynae</taxon>
        <taxon>Araneoidea</taxon>
        <taxon>Araneidae</taxon>
        <taxon>Araneus</taxon>
    </lineage>
</organism>
<evidence type="ECO:0000313" key="1">
    <source>
        <dbReference type="EMBL" id="GBN08472.1"/>
    </source>
</evidence>
<gene>
    <name evidence="1" type="ORF">AVEN_52394_1</name>
</gene>
<dbReference type="InterPro" id="IPR036397">
    <property type="entry name" value="RNaseH_sf"/>
</dbReference>
<keyword evidence="2" id="KW-1185">Reference proteome</keyword>
<dbReference type="AlphaFoldDB" id="A0A4Y2L1S7"/>
<sequence>MAIEADSSFHRPIKIWTDSLASLIAILNPRPHHSMVREIQTLFLSHKHIQLRWLKVYACFLGNECAEQIAKESIRKDDPFFLPKPLSDLKSEWDNGETGRSTHDIVPRVSNNGMEIGWNREELMFGTGHGPYPSYLHHFNLRTHDNC</sequence>
<dbReference type="Proteomes" id="UP000499080">
    <property type="component" value="Unassembled WGS sequence"/>
</dbReference>
<name>A0A4Y2L1S7_ARAVE</name>
<comment type="caution">
    <text evidence="1">The sequence shown here is derived from an EMBL/GenBank/DDBJ whole genome shotgun (WGS) entry which is preliminary data.</text>
</comment>
<dbReference type="OrthoDB" id="6437556at2759"/>
<reference evidence="1 2" key="1">
    <citation type="journal article" date="2019" name="Sci. Rep.">
        <title>Orb-weaving spider Araneus ventricosus genome elucidates the spidroin gene catalogue.</title>
        <authorList>
            <person name="Kono N."/>
            <person name="Nakamura H."/>
            <person name="Ohtoshi R."/>
            <person name="Moran D.A.P."/>
            <person name="Shinohara A."/>
            <person name="Yoshida Y."/>
            <person name="Fujiwara M."/>
            <person name="Mori M."/>
            <person name="Tomita M."/>
            <person name="Arakawa K."/>
        </authorList>
    </citation>
    <scope>NUCLEOTIDE SEQUENCE [LARGE SCALE GENOMIC DNA]</scope>
</reference>
<protein>
    <submittedName>
        <fullName evidence="1">Uncharacterized protein</fullName>
    </submittedName>
</protein>
<dbReference type="EMBL" id="BGPR01005264">
    <property type="protein sequence ID" value="GBN08472.1"/>
    <property type="molecule type" value="Genomic_DNA"/>
</dbReference>
<dbReference type="GO" id="GO:0003676">
    <property type="term" value="F:nucleic acid binding"/>
    <property type="evidence" value="ECO:0007669"/>
    <property type="project" value="InterPro"/>
</dbReference>
<dbReference type="Gene3D" id="3.30.420.10">
    <property type="entry name" value="Ribonuclease H-like superfamily/Ribonuclease H"/>
    <property type="match status" value="1"/>
</dbReference>
<evidence type="ECO:0000313" key="2">
    <source>
        <dbReference type="Proteomes" id="UP000499080"/>
    </source>
</evidence>
<accession>A0A4Y2L1S7</accession>
<proteinExistence type="predicted"/>